<proteinExistence type="predicted"/>
<accession>A0A4Y7RKP9</accession>
<dbReference type="EMBL" id="QFFZ01000043">
    <property type="protein sequence ID" value="TEB09578.1"/>
    <property type="molecule type" value="Genomic_DNA"/>
</dbReference>
<protein>
    <recommendedName>
        <fullName evidence="3">Type 4 fimbrial biogenesis protein PilX N-terminal domain-containing protein</fullName>
    </recommendedName>
</protein>
<sequence length="420" mass="45060">MMYFAGSGKKNGQSSVIVLLTVALLFLFGSAALKLSINTRKTAAYELNQAKAYYIAEAGVEKVLAESKNGPAWLKNLTPGRDYDFLTNNLAGNRSYEDGFFDKISLKKTSENSGVTVLEIEAWGKYLGSIKKLKVDVNLTDVYAENYLRGMWLKNGNAPSGHVINSTGGMYFSEGDAVFMPGSDVTGNIYCRGKLTLASDEGNITSINGDIFTLGGLEFTGSALPLIEGQVYVDSAGQAPPEISDRTVILSTAELFAIIPGCSDYPDLLSAGRLNWYRHNAAYDQLPAGDGSSMDFTGGIYYLEGDQVLSGAYSGNAVIVVNGSVTLGSMTKNSDNDCLAILAAGTVSTDTMGQEIDAIIVTGANIDFDYGATLRGCILAPELAGQCSQLTLVYDESMCDRFKELLNWATCFIKVTKWSE</sequence>
<dbReference type="Proteomes" id="UP000297597">
    <property type="component" value="Unassembled WGS sequence"/>
</dbReference>
<name>A0A4Y7RKP9_9FIRM</name>
<evidence type="ECO:0000313" key="1">
    <source>
        <dbReference type="EMBL" id="TEB09578.1"/>
    </source>
</evidence>
<organism evidence="1 2">
    <name type="scientific">Pelotomaculum propionicicum</name>
    <dbReference type="NCBI Taxonomy" id="258475"/>
    <lineage>
        <taxon>Bacteria</taxon>
        <taxon>Bacillati</taxon>
        <taxon>Bacillota</taxon>
        <taxon>Clostridia</taxon>
        <taxon>Eubacteriales</taxon>
        <taxon>Desulfotomaculaceae</taxon>
        <taxon>Pelotomaculum</taxon>
    </lineage>
</organism>
<dbReference type="RefSeq" id="WP_134214790.1">
    <property type="nucleotide sequence ID" value="NZ_QFFZ01000043.1"/>
</dbReference>
<dbReference type="OrthoDB" id="1805126at2"/>
<reference evidence="1 2" key="1">
    <citation type="journal article" date="2018" name="Environ. Microbiol.">
        <title>Novel energy conservation strategies and behaviour of Pelotomaculum schinkii driving syntrophic propionate catabolism.</title>
        <authorList>
            <person name="Hidalgo-Ahumada C.A.P."/>
            <person name="Nobu M.K."/>
            <person name="Narihiro T."/>
            <person name="Tamaki H."/>
            <person name="Liu W.T."/>
            <person name="Kamagata Y."/>
            <person name="Stams A.J.M."/>
            <person name="Imachi H."/>
            <person name="Sousa D.Z."/>
        </authorList>
    </citation>
    <scope>NUCLEOTIDE SEQUENCE [LARGE SCALE GENOMIC DNA]</scope>
    <source>
        <strain evidence="1 2">MGP</strain>
    </source>
</reference>
<keyword evidence="2" id="KW-1185">Reference proteome</keyword>
<gene>
    <name evidence="1" type="ORF">Pmgp_03009</name>
</gene>
<evidence type="ECO:0008006" key="3">
    <source>
        <dbReference type="Google" id="ProtNLM"/>
    </source>
</evidence>
<evidence type="ECO:0000313" key="2">
    <source>
        <dbReference type="Proteomes" id="UP000297597"/>
    </source>
</evidence>
<comment type="caution">
    <text evidence="1">The sequence shown here is derived from an EMBL/GenBank/DDBJ whole genome shotgun (WGS) entry which is preliminary data.</text>
</comment>
<dbReference type="AlphaFoldDB" id="A0A4Y7RKP9"/>